<dbReference type="AlphaFoldDB" id="A0A8X6N9T6"/>
<keyword evidence="2" id="KW-1185">Reference proteome</keyword>
<evidence type="ECO:0000313" key="1">
    <source>
        <dbReference type="EMBL" id="GFT01844.1"/>
    </source>
</evidence>
<reference evidence="1" key="1">
    <citation type="submission" date="2020-08" db="EMBL/GenBank/DDBJ databases">
        <title>Multicomponent nature underlies the extraordinary mechanical properties of spider dragline silk.</title>
        <authorList>
            <person name="Kono N."/>
            <person name="Nakamura H."/>
            <person name="Mori M."/>
            <person name="Yoshida Y."/>
            <person name="Ohtoshi R."/>
            <person name="Malay A.D."/>
            <person name="Moran D.A.P."/>
            <person name="Tomita M."/>
            <person name="Numata K."/>
            <person name="Arakawa K."/>
        </authorList>
    </citation>
    <scope>NUCLEOTIDE SEQUENCE</scope>
</reference>
<protein>
    <submittedName>
        <fullName evidence="1">Uncharacterized protein</fullName>
    </submittedName>
</protein>
<comment type="caution">
    <text evidence="1">The sequence shown here is derived from an EMBL/GenBank/DDBJ whole genome shotgun (WGS) entry which is preliminary data.</text>
</comment>
<name>A0A8X6N9T6_NEPPI</name>
<dbReference type="Proteomes" id="UP000887013">
    <property type="component" value="Unassembled WGS sequence"/>
</dbReference>
<sequence>MRMKSKVLNLNPVTNGVKRICSNGSNDYKLDSNAYVLGVLQAHVSDSWELDQEFVLDQLNTSTFFR</sequence>
<evidence type="ECO:0000313" key="2">
    <source>
        <dbReference type="Proteomes" id="UP000887013"/>
    </source>
</evidence>
<organism evidence="1 2">
    <name type="scientific">Nephila pilipes</name>
    <name type="common">Giant wood spider</name>
    <name type="synonym">Nephila maculata</name>
    <dbReference type="NCBI Taxonomy" id="299642"/>
    <lineage>
        <taxon>Eukaryota</taxon>
        <taxon>Metazoa</taxon>
        <taxon>Ecdysozoa</taxon>
        <taxon>Arthropoda</taxon>
        <taxon>Chelicerata</taxon>
        <taxon>Arachnida</taxon>
        <taxon>Araneae</taxon>
        <taxon>Araneomorphae</taxon>
        <taxon>Entelegynae</taxon>
        <taxon>Araneoidea</taxon>
        <taxon>Nephilidae</taxon>
        <taxon>Nephila</taxon>
    </lineage>
</organism>
<proteinExistence type="predicted"/>
<dbReference type="EMBL" id="BMAW01055611">
    <property type="protein sequence ID" value="GFT01844.1"/>
    <property type="molecule type" value="Genomic_DNA"/>
</dbReference>
<gene>
    <name evidence="1" type="ORF">NPIL_562121</name>
</gene>
<accession>A0A8X6N9T6</accession>